<evidence type="ECO:0000313" key="3">
    <source>
        <dbReference type="Proteomes" id="UP000778864"/>
    </source>
</evidence>
<name>A0A943A4C3_VEIPA</name>
<reference evidence="2" key="1">
    <citation type="submission" date="2021-02" db="EMBL/GenBank/DDBJ databases">
        <title>Infant gut strain persistence is associated with maternal origin, phylogeny, and functional potential including surface adhesion and iron acquisition.</title>
        <authorList>
            <person name="Lou Y.C."/>
        </authorList>
    </citation>
    <scope>NUCLEOTIDE SEQUENCE</scope>
    <source>
        <strain evidence="2">L3_108_031G1_dasL3_108_031G1_concoct_20</strain>
    </source>
</reference>
<comment type="caution">
    <text evidence="2">The sequence shown here is derived from an EMBL/GenBank/DDBJ whole genome shotgun (WGS) entry which is preliminary data.</text>
</comment>
<proteinExistence type="predicted"/>
<feature type="domain" description="Antitoxin SocA-like Panacea" evidence="1">
    <location>
        <begin position="28"/>
        <end position="121"/>
    </location>
</feature>
<accession>A0A943A4C3</accession>
<sequence length="156" mass="18734">MVYDVLDISEYVLNYCETKGKPISNLKLQKILFYIQCEYIRQNKGLLFDNQMECWTYGICIPDSYLHYASWSSTDIFGVKLMEGISFDNETKRIINRVVDQYIDWKVWYLVELNQKEKIWKNNFIQGYDYTDIGYYKINHKELIEYVLGGSYESKM</sequence>
<dbReference type="RefSeq" id="WP_278468509.1">
    <property type="nucleotide sequence ID" value="NZ_JAGZMU010000008.1"/>
</dbReference>
<protein>
    <submittedName>
        <fullName evidence="2">DUF4065 domain-containing protein</fullName>
    </submittedName>
</protein>
<evidence type="ECO:0000313" key="2">
    <source>
        <dbReference type="EMBL" id="MBS4894042.1"/>
    </source>
</evidence>
<organism evidence="2 3">
    <name type="scientific">Veillonella parvula</name>
    <name type="common">Staphylococcus parvulus</name>
    <dbReference type="NCBI Taxonomy" id="29466"/>
    <lineage>
        <taxon>Bacteria</taxon>
        <taxon>Bacillati</taxon>
        <taxon>Bacillota</taxon>
        <taxon>Negativicutes</taxon>
        <taxon>Veillonellales</taxon>
        <taxon>Veillonellaceae</taxon>
        <taxon>Veillonella</taxon>
    </lineage>
</organism>
<gene>
    <name evidence="2" type="ORF">KHZ90_09765</name>
</gene>
<dbReference type="AlphaFoldDB" id="A0A943A4C3"/>
<dbReference type="Pfam" id="PF13274">
    <property type="entry name" value="SocA_Panacea"/>
    <property type="match status" value="1"/>
</dbReference>
<dbReference type="Proteomes" id="UP000778864">
    <property type="component" value="Unassembled WGS sequence"/>
</dbReference>
<dbReference type="EMBL" id="JAGZMU010000008">
    <property type="protein sequence ID" value="MBS4894042.1"/>
    <property type="molecule type" value="Genomic_DNA"/>
</dbReference>
<dbReference type="InterPro" id="IPR025272">
    <property type="entry name" value="SocA_Panacea"/>
</dbReference>
<evidence type="ECO:0000259" key="1">
    <source>
        <dbReference type="Pfam" id="PF13274"/>
    </source>
</evidence>